<dbReference type="STRING" id="234267.Acid_5633"/>
<feature type="transmembrane region" description="Helical" evidence="1">
    <location>
        <begin position="140"/>
        <end position="160"/>
    </location>
</feature>
<evidence type="ECO:0000313" key="3">
    <source>
        <dbReference type="EMBL" id="ABJ86580.1"/>
    </source>
</evidence>
<dbReference type="OrthoDB" id="129346at2"/>
<organism evidence="3">
    <name type="scientific">Solibacter usitatus (strain Ellin6076)</name>
    <dbReference type="NCBI Taxonomy" id="234267"/>
    <lineage>
        <taxon>Bacteria</taxon>
        <taxon>Pseudomonadati</taxon>
        <taxon>Acidobacteriota</taxon>
        <taxon>Terriglobia</taxon>
        <taxon>Bryobacterales</taxon>
        <taxon>Solibacteraceae</taxon>
        <taxon>Candidatus Solibacter</taxon>
    </lineage>
</organism>
<feature type="domain" description="VTT" evidence="2">
    <location>
        <begin position="38"/>
        <end position="142"/>
    </location>
</feature>
<keyword evidence="1" id="KW-1133">Transmembrane helix</keyword>
<keyword evidence="1" id="KW-0472">Membrane</keyword>
<feature type="transmembrane region" description="Helical" evidence="1">
    <location>
        <begin position="12"/>
        <end position="35"/>
    </location>
</feature>
<name>Q01UU0_SOLUE</name>
<reference evidence="3" key="1">
    <citation type="submission" date="2006-10" db="EMBL/GenBank/DDBJ databases">
        <title>Complete sequence of Solibacter usitatus Ellin6076.</title>
        <authorList>
            <consortium name="US DOE Joint Genome Institute"/>
            <person name="Copeland A."/>
            <person name="Lucas S."/>
            <person name="Lapidus A."/>
            <person name="Barry K."/>
            <person name="Detter J.C."/>
            <person name="Glavina del Rio T."/>
            <person name="Hammon N."/>
            <person name="Israni S."/>
            <person name="Dalin E."/>
            <person name="Tice H."/>
            <person name="Pitluck S."/>
            <person name="Thompson L.S."/>
            <person name="Brettin T."/>
            <person name="Bruce D."/>
            <person name="Han C."/>
            <person name="Tapia R."/>
            <person name="Gilna P."/>
            <person name="Schmutz J."/>
            <person name="Larimer F."/>
            <person name="Land M."/>
            <person name="Hauser L."/>
            <person name="Kyrpides N."/>
            <person name="Mikhailova N."/>
            <person name="Janssen P.H."/>
            <person name="Kuske C.R."/>
            <person name="Richardson P."/>
        </authorList>
    </citation>
    <scope>NUCLEOTIDE SEQUENCE</scope>
    <source>
        <strain evidence="3">Ellin6076</strain>
    </source>
</reference>
<evidence type="ECO:0000259" key="2">
    <source>
        <dbReference type="Pfam" id="PF09335"/>
    </source>
</evidence>
<proteinExistence type="predicted"/>
<protein>
    <submittedName>
        <fullName evidence="3">Membrane protein</fullName>
    </submittedName>
</protein>
<sequence length="206" mass="22616">MRHLAQVLGVFFWKLGGPGLLLLGILDSSFLFAPLGNDILVVAMSAHSHSTVSMLYYALMSTVGSVLGCLLVDVVLRRAGEKGLENHLPKKRLEYVKCKVQKNAAWALVLASIAPPPFPFTPFIMAAAALQYPRWRMAGIVGAARMVRFTTLGVLALLFGRRILRWVQSPTLQWMLLGLTVVCVIGSIISVIGWIRRSRTHHAIAS</sequence>
<accession>Q01UU0</accession>
<dbReference type="eggNOG" id="COG1238">
    <property type="taxonomic scope" value="Bacteria"/>
</dbReference>
<keyword evidence="1" id="KW-0812">Transmembrane</keyword>
<evidence type="ECO:0000256" key="1">
    <source>
        <dbReference type="SAM" id="Phobius"/>
    </source>
</evidence>
<dbReference type="KEGG" id="sus:Acid_5633"/>
<dbReference type="EMBL" id="CP000473">
    <property type="protein sequence ID" value="ABJ86580.1"/>
    <property type="molecule type" value="Genomic_DNA"/>
</dbReference>
<dbReference type="InParanoid" id="Q01UU0"/>
<gene>
    <name evidence="3" type="ordered locus">Acid_5633</name>
</gene>
<feature type="transmembrane region" description="Helical" evidence="1">
    <location>
        <begin position="172"/>
        <end position="195"/>
    </location>
</feature>
<feature type="transmembrane region" description="Helical" evidence="1">
    <location>
        <begin position="55"/>
        <end position="76"/>
    </location>
</feature>
<dbReference type="Pfam" id="PF09335">
    <property type="entry name" value="VTT_dom"/>
    <property type="match status" value="1"/>
</dbReference>
<dbReference type="InterPro" id="IPR032816">
    <property type="entry name" value="VTT_dom"/>
</dbReference>
<dbReference type="HOGENOM" id="CLU_1352191_0_0_0"/>
<dbReference type="AlphaFoldDB" id="Q01UU0"/>